<dbReference type="KEGG" id="fax:FUAX_38150"/>
<keyword evidence="6" id="KW-0315">Glutamine amidotransferase</keyword>
<dbReference type="Pfam" id="PF00733">
    <property type="entry name" value="Asn_synthase"/>
    <property type="match status" value="1"/>
</dbReference>
<dbReference type="GO" id="GO:0005829">
    <property type="term" value="C:cytosol"/>
    <property type="evidence" value="ECO:0007669"/>
    <property type="project" value="TreeGrafter"/>
</dbReference>
<evidence type="ECO:0000313" key="11">
    <source>
        <dbReference type="EMBL" id="BDD11383.1"/>
    </source>
</evidence>
<dbReference type="CDD" id="cd00712">
    <property type="entry name" value="AsnB"/>
    <property type="match status" value="1"/>
</dbReference>
<organism evidence="11 12">
    <name type="scientific">Fulvitalea axinellae</name>
    <dbReference type="NCBI Taxonomy" id="1182444"/>
    <lineage>
        <taxon>Bacteria</taxon>
        <taxon>Pseudomonadati</taxon>
        <taxon>Bacteroidota</taxon>
        <taxon>Cytophagia</taxon>
        <taxon>Cytophagales</taxon>
        <taxon>Persicobacteraceae</taxon>
        <taxon>Fulvitalea</taxon>
    </lineage>
</organism>
<dbReference type="SUPFAM" id="SSF56235">
    <property type="entry name" value="N-terminal nucleophile aminohydrolases (Ntn hydrolases)"/>
    <property type="match status" value="1"/>
</dbReference>
<keyword evidence="5 8" id="KW-0067">ATP-binding</keyword>
<evidence type="ECO:0000256" key="9">
    <source>
        <dbReference type="PIRSR" id="PIRSR001589-3"/>
    </source>
</evidence>
<dbReference type="InterPro" id="IPR001962">
    <property type="entry name" value="Asn_synthase"/>
</dbReference>
<dbReference type="InterPro" id="IPR017932">
    <property type="entry name" value="GATase_2_dom"/>
</dbReference>
<dbReference type="AlphaFoldDB" id="A0AAU9CMB5"/>
<dbReference type="PANTHER" id="PTHR43284:SF1">
    <property type="entry name" value="ASPARAGINE SYNTHETASE"/>
    <property type="match status" value="1"/>
</dbReference>
<dbReference type="Pfam" id="PF13537">
    <property type="entry name" value="GATase_7"/>
    <property type="match status" value="1"/>
</dbReference>
<dbReference type="PANTHER" id="PTHR43284">
    <property type="entry name" value="ASPARAGINE SYNTHETASE (GLUTAMINE-HYDROLYZING)"/>
    <property type="match status" value="1"/>
</dbReference>
<feature type="domain" description="Glutamine amidotransferase type-2" evidence="10">
    <location>
        <begin position="1"/>
        <end position="210"/>
    </location>
</feature>
<accession>A0AAU9CMB5</accession>
<dbReference type="Gene3D" id="3.40.50.620">
    <property type="entry name" value="HUPs"/>
    <property type="match status" value="1"/>
</dbReference>
<dbReference type="GO" id="GO:0005524">
    <property type="term" value="F:ATP binding"/>
    <property type="evidence" value="ECO:0007669"/>
    <property type="project" value="UniProtKB-KW"/>
</dbReference>
<keyword evidence="4 8" id="KW-0547">Nucleotide-binding</keyword>
<dbReference type="InterPro" id="IPR051786">
    <property type="entry name" value="ASN_synthetase/amidase"/>
</dbReference>
<dbReference type="SUPFAM" id="SSF52402">
    <property type="entry name" value="Adenine nucleotide alpha hydrolases-like"/>
    <property type="match status" value="1"/>
</dbReference>
<dbReference type="EC" id="6.3.5.4" evidence="3"/>
<dbReference type="PROSITE" id="PS51278">
    <property type="entry name" value="GATASE_TYPE_2"/>
    <property type="match status" value="1"/>
</dbReference>
<evidence type="ECO:0000256" key="7">
    <source>
        <dbReference type="ARBA" id="ARBA00048741"/>
    </source>
</evidence>
<gene>
    <name evidence="11" type="primary">wbtH</name>
    <name evidence="11" type="ORF">FUAX_38150</name>
</gene>
<dbReference type="PIRSF" id="PIRSF001589">
    <property type="entry name" value="Asn_synthetase_glu-h"/>
    <property type="match status" value="1"/>
</dbReference>
<dbReference type="InterPro" id="IPR033738">
    <property type="entry name" value="AsnB_N"/>
</dbReference>
<evidence type="ECO:0000256" key="2">
    <source>
        <dbReference type="ARBA" id="ARBA00005752"/>
    </source>
</evidence>
<evidence type="ECO:0000256" key="4">
    <source>
        <dbReference type="ARBA" id="ARBA00022741"/>
    </source>
</evidence>
<feature type="binding site" evidence="8">
    <location>
        <position position="288"/>
    </location>
    <ligand>
        <name>ATP</name>
        <dbReference type="ChEBI" id="CHEBI:30616"/>
    </ligand>
</feature>
<evidence type="ECO:0000256" key="6">
    <source>
        <dbReference type="ARBA" id="ARBA00022962"/>
    </source>
</evidence>
<dbReference type="InterPro" id="IPR014729">
    <property type="entry name" value="Rossmann-like_a/b/a_fold"/>
</dbReference>
<reference evidence="11 12" key="1">
    <citation type="submission" date="2021-12" db="EMBL/GenBank/DDBJ databases">
        <title>Genome sequencing of bacteria with rrn-lacking chromosome and rrn-plasmid.</title>
        <authorList>
            <person name="Anda M."/>
            <person name="Iwasaki W."/>
        </authorList>
    </citation>
    <scope>NUCLEOTIDE SEQUENCE [LARGE SCALE GENOMIC DNA]</scope>
    <source>
        <strain evidence="11 12">DSM 100852</strain>
    </source>
</reference>
<feature type="binding site" evidence="8">
    <location>
        <position position="97"/>
    </location>
    <ligand>
        <name>L-glutamine</name>
        <dbReference type="ChEBI" id="CHEBI:58359"/>
    </ligand>
</feature>
<protein>
    <recommendedName>
        <fullName evidence="3">asparagine synthase (glutamine-hydrolyzing)</fullName>
        <ecNumber evidence="3">6.3.5.4</ecNumber>
    </recommendedName>
</protein>
<comment type="catalytic activity">
    <reaction evidence="7">
        <text>L-aspartate + L-glutamine + ATP + H2O = L-asparagine + L-glutamate + AMP + diphosphate + H(+)</text>
        <dbReference type="Rhea" id="RHEA:12228"/>
        <dbReference type="ChEBI" id="CHEBI:15377"/>
        <dbReference type="ChEBI" id="CHEBI:15378"/>
        <dbReference type="ChEBI" id="CHEBI:29985"/>
        <dbReference type="ChEBI" id="CHEBI:29991"/>
        <dbReference type="ChEBI" id="CHEBI:30616"/>
        <dbReference type="ChEBI" id="CHEBI:33019"/>
        <dbReference type="ChEBI" id="CHEBI:58048"/>
        <dbReference type="ChEBI" id="CHEBI:58359"/>
        <dbReference type="ChEBI" id="CHEBI:456215"/>
        <dbReference type="EC" id="6.3.5.4"/>
    </reaction>
</comment>
<dbReference type="GO" id="GO:0004066">
    <property type="term" value="F:asparagine synthase (glutamine-hydrolyzing) activity"/>
    <property type="evidence" value="ECO:0007669"/>
    <property type="project" value="UniProtKB-EC"/>
</dbReference>
<dbReference type="InterPro" id="IPR029055">
    <property type="entry name" value="Ntn_hydrolases_N"/>
</dbReference>
<feature type="site" description="Important for beta-aspartyl-AMP intermediate formation" evidence="9">
    <location>
        <position position="359"/>
    </location>
</feature>
<proteinExistence type="inferred from homology"/>
<dbReference type="Gene3D" id="3.60.20.10">
    <property type="entry name" value="Glutamine Phosphoribosylpyrophosphate, subunit 1, domain 1"/>
    <property type="match status" value="1"/>
</dbReference>
<evidence type="ECO:0000256" key="8">
    <source>
        <dbReference type="PIRSR" id="PIRSR001589-2"/>
    </source>
</evidence>
<name>A0AAU9CMB5_9BACT</name>
<evidence type="ECO:0000256" key="3">
    <source>
        <dbReference type="ARBA" id="ARBA00012737"/>
    </source>
</evidence>
<dbReference type="InterPro" id="IPR006426">
    <property type="entry name" value="Asn_synth_AEB"/>
</dbReference>
<keyword evidence="12" id="KW-1185">Reference proteome</keyword>
<sequence length="607" mass="67902">MSGFNLIISSAGKAGEQTVRNMNRAVAPGDGGQTATLTANKWAAVLGAESIARESHDQPLVSECGKYALVFEGDLDSRFDLRNRLLEKGKTFRTGTDAELLLFALIEFGPELVADLEGVFAFIFLDAHKGEVLLGRDRLGAKPLYYYHEEGSLVVSSGIRGVMASGIPAKELNKQQIANFINFGLPKAPETFYKDVFEVRRGHMGTMLSLGEAPRFDALPNKSTKTEQPTPDIDKLAEEVEERLTDGLFAKQPHRVSFGLIADGSLYTAVMLVLAKKAGTIPSHVFSVGHTSRQEDKLENLLGFLGVSNHPVPFGPDNIDDFGDFVAGMDQPVGHRYAWIRYRTARYAKDFVSVLWGAEGAEELLSGSTRAWVYYHYLRNHETVLKALPYIKKGSKLLPTALDKLSGGLVGFVRKYAERLSESPERTYLKLINDDSSVKENPYPKMFAEDSDNSGFVDLNFANLCQFERGAYLQRSVLPVHQFLFQSCGMDLRMPYLTSGLMELSESVSPVAWMERGRNAVLEKILERNGAERFIGRIKARPEFPLGVWLREDWRQHTESLANSESLTRFVDSEWISKIIAEHLDGTRDHGELIWRLLVLRQWIADK</sequence>
<dbReference type="Proteomes" id="UP001348817">
    <property type="component" value="Chromosome"/>
</dbReference>
<evidence type="ECO:0000256" key="1">
    <source>
        <dbReference type="ARBA" id="ARBA00005187"/>
    </source>
</evidence>
<evidence type="ECO:0000259" key="10">
    <source>
        <dbReference type="PROSITE" id="PS51278"/>
    </source>
</evidence>
<dbReference type="RefSeq" id="WP_338392881.1">
    <property type="nucleotide sequence ID" value="NZ_AP025314.1"/>
</dbReference>
<evidence type="ECO:0000313" key="12">
    <source>
        <dbReference type="Proteomes" id="UP001348817"/>
    </source>
</evidence>
<comment type="similarity">
    <text evidence="2">Belongs to the asparagine synthetase family.</text>
</comment>
<comment type="pathway">
    <text evidence="1">Amino-acid biosynthesis; L-asparagine biosynthesis; L-asparagine from L-aspartate (L-Gln route): step 1/1.</text>
</comment>
<dbReference type="GO" id="GO:0006529">
    <property type="term" value="P:asparagine biosynthetic process"/>
    <property type="evidence" value="ECO:0007669"/>
    <property type="project" value="InterPro"/>
</dbReference>
<dbReference type="EMBL" id="AP025314">
    <property type="protein sequence ID" value="BDD11383.1"/>
    <property type="molecule type" value="Genomic_DNA"/>
</dbReference>
<evidence type="ECO:0000256" key="5">
    <source>
        <dbReference type="ARBA" id="ARBA00022840"/>
    </source>
</evidence>